<feature type="coiled-coil region" evidence="1">
    <location>
        <begin position="52"/>
        <end position="107"/>
    </location>
</feature>
<dbReference type="EMBL" id="CAMXCT020001936">
    <property type="protein sequence ID" value="CAL1147684.1"/>
    <property type="molecule type" value="Genomic_DNA"/>
</dbReference>
<dbReference type="AlphaFoldDB" id="A0A9P1FYG5"/>
<name>A0A9P1FYG5_9DINO</name>
<organism evidence="3">
    <name type="scientific">Cladocopium goreaui</name>
    <dbReference type="NCBI Taxonomy" id="2562237"/>
    <lineage>
        <taxon>Eukaryota</taxon>
        <taxon>Sar</taxon>
        <taxon>Alveolata</taxon>
        <taxon>Dinophyceae</taxon>
        <taxon>Suessiales</taxon>
        <taxon>Symbiodiniaceae</taxon>
        <taxon>Cladocopium</taxon>
    </lineage>
</organism>
<gene>
    <name evidence="3" type="ORF">C1SCF055_LOCUS20961</name>
</gene>
<accession>A0A9P1FYG5</accession>
<feature type="coiled-coil region" evidence="1">
    <location>
        <begin position="317"/>
        <end position="365"/>
    </location>
</feature>
<reference evidence="3" key="1">
    <citation type="submission" date="2022-10" db="EMBL/GenBank/DDBJ databases">
        <authorList>
            <person name="Chen Y."/>
            <person name="Dougan E. K."/>
            <person name="Chan C."/>
            <person name="Rhodes N."/>
            <person name="Thang M."/>
        </authorList>
    </citation>
    <scope>NUCLEOTIDE SEQUENCE</scope>
</reference>
<evidence type="ECO:0000313" key="5">
    <source>
        <dbReference type="EMBL" id="CAL4781621.1"/>
    </source>
</evidence>
<protein>
    <submittedName>
        <fullName evidence="5">Reticulocyte-binding protein homolog 2a (PfR2Ha) (PfRH2a) [Cleaved into: Reticulocyte-binding protein homolog 2a 85 kDa form Reticulocyte-binding protein homolog 2a 285 kDa form]</fullName>
    </submittedName>
</protein>
<feature type="region of interest" description="Disordered" evidence="2">
    <location>
        <begin position="228"/>
        <end position="260"/>
    </location>
</feature>
<evidence type="ECO:0000313" key="3">
    <source>
        <dbReference type="EMBL" id="CAI3994309.1"/>
    </source>
</evidence>
<sequence>MAACPWRFLTPGGSTGWKSCRRSSILGSPLRRPRASQSQTSVDEIEELAVSRQKFHEERQRIQAKQLEAEEKAHQNAEREQALLDELNVLETQIAELSERLQATVESPHEEQRKERKAEAASKRMAAMTMLGCERDWLQKEVTILKGQSSSLEEKVVQLSKQLEDAKASAARGAEETAQLRSELQERREEQASFAAQQAAHARTDAGLRLQASSLDHHVSRLVQAVEKEQDMQQKEQERLMKHQESHKDKAKNEHLRSEDLLRLPARLQADHEEAHRCKDLATELRHAKQECQAKLESYRGYQERLNFELVHWRQVSKQAEAELEAAKISRSKVEEELTLEEREVEELTKEVDRIEGKHLEALETKLLPLRESCAQLAERELQLVVQEQLDRHRSPSPLRQVVQAPPATPCSPLNRMATGIPALGHAGHRQCLRPAAKGLGSLPRAAPKPLPVLVGSMRRM</sequence>
<evidence type="ECO:0000256" key="2">
    <source>
        <dbReference type="SAM" id="MobiDB-lite"/>
    </source>
</evidence>
<evidence type="ECO:0000256" key="1">
    <source>
        <dbReference type="SAM" id="Coils"/>
    </source>
</evidence>
<dbReference type="Proteomes" id="UP001152797">
    <property type="component" value="Unassembled WGS sequence"/>
</dbReference>
<keyword evidence="6" id="KW-1185">Reference proteome</keyword>
<feature type="region of interest" description="Disordered" evidence="2">
    <location>
        <begin position="168"/>
        <end position="200"/>
    </location>
</feature>
<dbReference type="OrthoDB" id="490725at2759"/>
<proteinExistence type="predicted"/>
<evidence type="ECO:0000313" key="4">
    <source>
        <dbReference type="EMBL" id="CAL1147684.1"/>
    </source>
</evidence>
<dbReference type="EMBL" id="CAMXCT010001936">
    <property type="protein sequence ID" value="CAI3994309.1"/>
    <property type="molecule type" value="Genomic_DNA"/>
</dbReference>
<dbReference type="EMBL" id="CAMXCT030001936">
    <property type="protein sequence ID" value="CAL4781621.1"/>
    <property type="molecule type" value="Genomic_DNA"/>
</dbReference>
<comment type="caution">
    <text evidence="3">The sequence shown here is derived from an EMBL/GenBank/DDBJ whole genome shotgun (WGS) entry which is preliminary data.</text>
</comment>
<keyword evidence="1" id="KW-0175">Coiled coil</keyword>
<evidence type="ECO:0000313" key="6">
    <source>
        <dbReference type="Proteomes" id="UP001152797"/>
    </source>
</evidence>
<reference evidence="4" key="2">
    <citation type="submission" date="2024-04" db="EMBL/GenBank/DDBJ databases">
        <authorList>
            <person name="Chen Y."/>
            <person name="Shah S."/>
            <person name="Dougan E. K."/>
            <person name="Thang M."/>
            <person name="Chan C."/>
        </authorList>
    </citation>
    <scope>NUCLEOTIDE SEQUENCE [LARGE SCALE GENOMIC DNA]</scope>
</reference>